<name>A0AAE0M740_9PEZI</name>
<dbReference type="InterPro" id="IPR037473">
    <property type="entry name" value="Lcp-like"/>
</dbReference>
<keyword evidence="5" id="KW-1185">Reference proteome</keyword>
<dbReference type="PANTHER" id="PTHR37539:SF1">
    <property type="entry name" value="ER-BOUND OXYGENASE MPAB_MPAB'_RUBBER OXYGENASE CATALYTIC DOMAIN-CONTAINING PROTEIN"/>
    <property type="match status" value="1"/>
</dbReference>
<evidence type="ECO:0000313" key="5">
    <source>
        <dbReference type="Proteomes" id="UP001286456"/>
    </source>
</evidence>
<dbReference type="Pfam" id="PF09995">
    <property type="entry name" value="MPAB_Lcp_cat"/>
    <property type="match status" value="1"/>
</dbReference>
<feature type="non-terminal residue" evidence="4">
    <location>
        <position position="440"/>
    </location>
</feature>
<proteinExistence type="predicted"/>
<reference evidence="4" key="2">
    <citation type="submission" date="2023-06" db="EMBL/GenBank/DDBJ databases">
        <authorList>
            <consortium name="Lawrence Berkeley National Laboratory"/>
            <person name="Haridas S."/>
            <person name="Hensen N."/>
            <person name="Bonometti L."/>
            <person name="Westerberg I."/>
            <person name="Brannstrom I.O."/>
            <person name="Guillou S."/>
            <person name="Cros-Aarteil S."/>
            <person name="Calhoun S."/>
            <person name="Kuo A."/>
            <person name="Mondo S."/>
            <person name="Pangilinan J."/>
            <person name="Riley R."/>
            <person name="Labutti K."/>
            <person name="Andreopoulos B."/>
            <person name="Lipzen A."/>
            <person name="Chen C."/>
            <person name="Yanf M."/>
            <person name="Daum C."/>
            <person name="Ng V."/>
            <person name="Clum A."/>
            <person name="Steindorff A."/>
            <person name="Ohm R."/>
            <person name="Martin F."/>
            <person name="Silar P."/>
            <person name="Natvig D."/>
            <person name="Lalanne C."/>
            <person name="Gautier V."/>
            <person name="Ament-Velasquez S.L."/>
            <person name="Kruys A."/>
            <person name="Hutchinson M.I."/>
            <person name="Powell A.J."/>
            <person name="Barry K."/>
            <person name="Miller A.N."/>
            <person name="Grigoriev I.V."/>
            <person name="Debuchy R."/>
            <person name="Gladieux P."/>
            <person name="Thoren M.H."/>
            <person name="Johannesson H."/>
        </authorList>
    </citation>
    <scope>NUCLEOTIDE SEQUENCE</scope>
    <source>
        <strain evidence="4">SMH4131-1</strain>
    </source>
</reference>
<feature type="transmembrane region" description="Helical" evidence="2">
    <location>
        <begin position="407"/>
        <end position="425"/>
    </location>
</feature>
<accession>A0AAE0M740</accession>
<comment type="caution">
    <text evidence="4">The sequence shown here is derived from an EMBL/GenBank/DDBJ whole genome shotgun (WGS) entry which is preliminary data.</text>
</comment>
<keyword evidence="2" id="KW-0812">Transmembrane</keyword>
<reference evidence="4" key="1">
    <citation type="journal article" date="2023" name="Mol. Phylogenet. Evol.">
        <title>Genome-scale phylogeny and comparative genomics of the fungal order Sordariales.</title>
        <authorList>
            <person name="Hensen N."/>
            <person name="Bonometti L."/>
            <person name="Westerberg I."/>
            <person name="Brannstrom I.O."/>
            <person name="Guillou S."/>
            <person name="Cros-Aarteil S."/>
            <person name="Calhoun S."/>
            <person name="Haridas S."/>
            <person name="Kuo A."/>
            <person name="Mondo S."/>
            <person name="Pangilinan J."/>
            <person name="Riley R."/>
            <person name="LaButti K."/>
            <person name="Andreopoulos B."/>
            <person name="Lipzen A."/>
            <person name="Chen C."/>
            <person name="Yan M."/>
            <person name="Daum C."/>
            <person name="Ng V."/>
            <person name="Clum A."/>
            <person name="Steindorff A."/>
            <person name="Ohm R.A."/>
            <person name="Martin F."/>
            <person name="Silar P."/>
            <person name="Natvig D.O."/>
            <person name="Lalanne C."/>
            <person name="Gautier V."/>
            <person name="Ament-Velasquez S.L."/>
            <person name="Kruys A."/>
            <person name="Hutchinson M.I."/>
            <person name="Powell A.J."/>
            <person name="Barry K."/>
            <person name="Miller A.N."/>
            <person name="Grigoriev I.V."/>
            <person name="Debuchy R."/>
            <person name="Gladieux P."/>
            <person name="Hiltunen Thoren M."/>
            <person name="Johannesson H."/>
        </authorList>
    </citation>
    <scope>NUCLEOTIDE SEQUENCE</scope>
    <source>
        <strain evidence="4">SMH4131-1</strain>
    </source>
</reference>
<feature type="domain" description="ER-bound oxygenase mpaB/mpaB'/Rubber oxygenase catalytic" evidence="3">
    <location>
        <begin position="114"/>
        <end position="323"/>
    </location>
</feature>
<organism evidence="4 5">
    <name type="scientific">Cercophora scortea</name>
    <dbReference type="NCBI Taxonomy" id="314031"/>
    <lineage>
        <taxon>Eukaryota</taxon>
        <taxon>Fungi</taxon>
        <taxon>Dikarya</taxon>
        <taxon>Ascomycota</taxon>
        <taxon>Pezizomycotina</taxon>
        <taxon>Sordariomycetes</taxon>
        <taxon>Sordariomycetidae</taxon>
        <taxon>Sordariales</taxon>
        <taxon>Lasiosphaeriaceae</taxon>
        <taxon>Cercophora</taxon>
    </lineage>
</organism>
<evidence type="ECO:0000313" key="4">
    <source>
        <dbReference type="EMBL" id="KAK3321003.1"/>
    </source>
</evidence>
<evidence type="ECO:0000256" key="1">
    <source>
        <dbReference type="SAM" id="MobiDB-lite"/>
    </source>
</evidence>
<dbReference type="Proteomes" id="UP001286456">
    <property type="component" value="Unassembled WGS sequence"/>
</dbReference>
<dbReference type="EMBL" id="JAUEPO010000005">
    <property type="protein sequence ID" value="KAK3321003.1"/>
    <property type="molecule type" value="Genomic_DNA"/>
</dbReference>
<keyword evidence="2" id="KW-0472">Membrane</keyword>
<feature type="region of interest" description="Disordered" evidence="1">
    <location>
        <begin position="13"/>
        <end position="45"/>
    </location>
</feature>
<dbReference type="PANTHER" id="PTHR37539">
    <property type="entry name" value="SECRETED PROTEIN-RELATED"/>
    <property type="match status" value="1"/>
</dbReference>
<dbReference type="AlphaFoldDB" id="A0AAE0M740"/>
<sequence>MFTYDVLATEALDRLDELSPPTPKSDEPKPSTGETTDNENPPPCHRDLYALLEQHHHQDATLTGLWTDLTTTPSWVSWPQLARGQKVFYRYAGPSVVALTFHSLLGGMGSRRVVETLSRTGGFGVHIARRRLLETFHHILDITRDLPSIQPGGDGFRSSIRVRLLHASVRRRILRLAGTNPSYFDISTLGIPISDLDSIATILTFSSTLLHIGFPRQGIIPTQAEEADYLALWRYIAHLLGTPTHSFLRSPTLAKAAMESLLLSEITPTLTSQRLANNIIAALQNTPPAYASANFLRAEAYWLNGAQLAKALGIPRPPWYHTLLVAGQCGLFLGLCYAKRAVPGWDEASIARLRVRMRELTLELTEGREATHGFRHVPGLEVKEEEGGGGREGRKGMGVGAVEQRNLNVLLVVAALVGGMAWFVLRSVGAFRLLWSLRGV</sequence>
<dbReference type="InterPro" id="IPR018713">
    <property type="entry name" value="MPAB/Lcp_cat_dom"/>
</dbReference>
<dbReference type="GO" id="GO:0016491">
    <property type="term" value="F:oxidoreductase activity"/>
    <property type="evidence" value="ECO:0007669"/>
    <property type="project" value="InterPro"/>
</dbReference>
<evidence type="ECO:0000256" key="2">
    <source>
        <dbReference type="SAM" id="Phobius"/>
    </source>
</evidence>
<keyword evidence="2" id="KW-1133">Transmembrane helix</keyword>
<protein>
    <submittedName>
        <fullName evidence="4">Tat pathway signal sequence</fullName>
    </submittedName>
</protein>
<evidence type="ECO:0000259" key="3">
    <source>
        <dbReference type="Pfam" id="PF09995"/>
    </source>
</evidence>
<gene>
    <name evidence="4" type="ORF">B0T19DRAFT_431192</name>
</gene>